<name>A0AAV7S4L4_PLEWA</name>
<dbReference type="Proteomes" id="UP001066276">
    <property type="component" value="Chromosome 4_2"/>
</dbReference>
<evidence type="ECO:0000313" key="2">
    <source>
        <dbReference type="Proteomes" id="UP001066276"/>
    </source>
</evidence>
<organism evidence="1 2">
    <name type="scientific">Pleurodeles waltl</name>
    <name type="common">Iberian ribbed newt</name>
    <dbReference type="NCBI Taxonomy" id="8319"/>
    <lineage>
        <taxon>Eukaryota</taxon>
        <taxon>Metazoa</taxon>
        <taxon>Chordata</taxon>
        <taxon>Craniata</taxon>
        <taxon>Vertebrata</taxon>
        <taxon>Euteleostomi</taxon>
        <taxon>Amphibia</taxon>
        <taxon>Batrachia</taxon>
        <taxon>Caudata</taxon>
        <taxon>Salamandroidea</taxon>
        <taxon>Salamandridae</taxon>
        <taxon>Pleurodelinae</taxon>
        <taxon>Pleurodeles</taxon>
    </lineage>
</organism>
<reference evidence="1" key="1">
    <citation type="journal article" date="2022" name="bioRxiv">
        <title>Sequencing and chromosome-scale assembly of the giantPleurodeles waltlgenome.</title>
        <authorList>
            <person name="Brown T."/>
            <person name="Elewa A."/>
            <person name="Iarovenko S."/>
            <person name="Subramanian E."/>
            <person name="Araus A.J."/>
            <person name="Petzold A."/>
            <person name="Susuki M."/>
            <person name="Suzuki K.-i.T."/>
            <person name="Hayashi T."/>
            <person name="Toyoda A."/>
            <person name="Oliveira C."/>
            <person name="Osipova E."/>
            <person name="Leigh N.D."/>
            <person name="Simon A."/>
            <person name="Yun M.H."/>
        </authorList>
    </citation>
    <scope>NUCLEOTIDE SEQUENCE</scope>
    <source>
        <strain evidence="1">20211129_DDA</strain>
        <tissue evidence="1">Liver</tissue>
    </source>
</reference>
<keyword evidence="2" id="KW-1185">Reference proteome</keyword>
<dbReference type="AlphaFoldDB" id="A0AAV7S4L4"/>
<gene>
    <name evidence="1" type="ORF">NDU88_000226</name>
</gene>
<accession>A0AAV7S4L4</accession>
<dbReference type="EMBL" id="JANPWB010000008">
    <property type="protein sequence ID" value="KAJ1159721.1"/>
    <property type="molecule type" value="Genomic_DNA"/>
</dbReference>
<evidence type="ECO:0000313" key="1">
    <source>
        <dbReference type="EMBL" id="KAJ1159721.1"/>
    </source>
</evidence>
<proteinExistence type="predicted"/>
<comment type="caution">
    <text evidence="1">The sequence shown here is derived from an EMBL/GenBank/DDBJ whole genome shotgun (WGS) entry which is preliminary data.</text>
</comment>
<sequence>MKGPRRSEKPCSMIHASDPTSLRGTYIAARGLHSTLAGTGRPEDEKFCSRDIRRRRCIPLTCLTWKERGRLGSLKELAFAQPVWLNNSVANAAVRSPEAEQRASRRRFCPQEAGAALPVTAKEADCDRLPFGRLLRETWALLAASPLQQIV</sequence>
<protein>
    <submittedName>
        <fullName evidence="1">Uncharacterized protein</fullName>
    </submittedName>
</protein>